<feature type="chain" id="PRO_5032283898" evidence="1">
    <location>
        <begin position="17"/>
        <end position="173"/>
    </location>
</feature>
<dbReference type="PANTHER" id="PTHR48100">
    <property type="entry name" value="BROAD-SPECIFICITY PHOSPHATASE YOR283W-RELATED"/>
    <property type="match status" value="1"/>
</dbReference>
<dbReference type="GO" id="GO:0005737">
    <property type="term" value="C:cytoplasm"/>
    <property type="evidence" value="ECO:0007669"/>
    <property type="project" value="TreeGrafter"/>
</dbReference>
<dbReference type="Gene3D" id="3.40.50.1240">
    <property type="entry name" value="Phosphoglycerate mutase-like"/>
    <property type="match status" value="1"/>
</dbReference>
<dbReference type="SUPFAM" id="SSF53254">
    <property type="entry name" value="Phosphoglycerate mutase-like"/>
    <property type="match status" value="1"/>
</dbReference>
<protein>
    <submittedName>
        <fullName evidence="2">Broad specificity phosphatase PhoE</fullName>
    </submittedName>
</protein>
<dbReference type="Proteomes" id="UP000576209">
    <property type="component" value="Unassembled WGS sequence"/>
</dbReference>
<proteinExistence type="predicted"/>
<dbReference type="RefSeq" id="WP_183494411.1">
    <property type="nucleotide sequence ID" value="NZ_JACIFF010000001.1"/>
</dbReference>
<dbReference type="InterPro" id="IPR029033">
    <property type="entry name" value="His_PPase_superfam"/>
</dbReference>
<comment type="caution">
    <text evidence="2">The sequence shown here is derived from an EMBL/GenBank/DDBJ whole genome shotgun (WGS) entry which is preliminary data.</text>
</comment>
<evidence type="ECO:0000256" key="1">
    <source>
        <dbReference type="SAM" id="SignalP"/>
    </source>
</evidence>
<dbReference type="SMART" id="SM00855">
    <property type="entry name" value="PGAM"/>
    <property type="match status" value="1"/>
</dbReference>
<keyword evidence="1" id="KW-0732">Signal</keyword>
<sequence>MNSVLPLLLTILLAYACDPAAREAKRAAAREQVTTFILVRHAEKGFGDDPNLTPQGQERAQRLSEMLSTEAIDRVYTTDTKRTRQTAQPTADAHGLKVNFYKTEDLPSFASRVRRAHVGETVLIVGHSNTTPEVANLIARSSDLDRFSELDYGNLLIVTVPPTGESRVLKLRY</sequence>
<feature type="signal peptide" evidence="1">
    <location>
        <begin position="1"/>
        <end position="16"/>
    </location>
</feature>
<dbReference type="InterPro" id="IPR050275">
    <property type="entry name" value="PGM_Phosphatase"/>
</dbReference>
<dbReference type="InterPro" id="IPR013078">
    <property type="entry name" value="His_Pase_superF_clade-1"/>
</dbReference>
<gene>
    <name evidence="2" type="ORF">GGR28_000793</name>
</gene>
<reference evidence="2 3" key="1">
    <citation type="submission" date="2020-08" db="EMBL/GenBank/DDBJ databases">
        <title>Genomic Encyclopedia of Type Strains, Phase IV (KMG-IV): sequencing the most valuable type-strain genomes for metagenomic binning, comparative biology and taxonomic classification.</title>
        <authorList>
            <person name="Goeker M."/>
        </authorList>
    </citation>
    <scope>NUCLEOTIDE SEQUENCE [LARGE SCALE GENOMIC DNA]</scope>
    <source>
        <strain evidence="2 3">DSM 105137</strain>
    </source>
</reference>
<dbReference type="CDD" id="cd07067">
    <property type="entry name" value="HP_PGM_like"/>
    <property type="match status" value="1"/>
</dbReference>
<evidence type="ECO:0000313" key="3">
    <source>
        <dbReference type="Proteomes" id="UP000576209"/>
    </source>
</evidence>
<dbReference type="AlphaFoldDB" id="A0A840E379"/>
<dbReference type="EMBL" id="JACIFF010000001">
    <property type="protein sequence ID" value="MBB4078192.1"/>
    <property type="molecule type" value="Genomic_DNA"/>
</dbReference>
<organism evidence="2 3">
    <name type="scientific">Neolewinella aquimaris</name>
    <dbReference type="NCBI Taxonomy" id="1835722"/>
    <lineage>
        <taxon>Bacteria</taxon>
        <taxon>Pseudomonadati</taxon>
        <taxon>Bacteroidota</taxon>
        <taxon>Saprospiria</taxon>
        <taxon>Saprospirales</taxon>
        <taxon>Lewinellaceae</taxon>
        <taxon>Neolewinella</taxon>
    </lineage>
</organism>
<dbReference type="Pfam" id="PF00300">
    <property type="entry name" value="His_Phos_1"/>
    <property type="match status" value="1"/>
</dbReference>
<name>A0A840E379_9BACT</name>
<evidence type="ECO:0000313" key="2">
    <source>
        <dbReference type="EMBL" id="MBB4078192.1"/>
    </source>
</evidence>
<keyword evidence="3" id="KW-1185">Reference proteome</keyword>
<dbReference type="PANTHER" id="PTHR48100:SF1">
    <property type="entry name" value="HISTIDINE PHOSPHATASE FAMILY PROTEIN-RELATED"/>
    <property type="match status" value="1"/>
</dbReference>
<dbReference type="GO" id="GO:0016791">
    <property type="term" value="F:phosphatase activity"/>
    <property type="evidence" value="ECO:0007669"/>
    <property type="project" value="TreeGrafter"/>
</dbReference>
<accession>A0A840E379</accession>